<comment type="caution">
    <text evidence="1">The sequence shown here is derived from an EMBL/GenBank/DDBJ whole genome shotgun (WGS) entry which is preliminary data.</text>
</comment>
<gene>
    <name evidence="1" type="ORF">PanWU01x14_221570</name>
</gene>
<accession>A0A2P5BPG3</accession>
<proteinExistence type="predicted"/>
<name>A0A2P5BPG3_PARAD</name>
<reference evidence="2" key="1">
    <citation type="submission" date="2016-06" db="EMBL/GenBank/DDBJ databases">
        <title>Parallel loss of symbiosis genes in relatives of nitrogen-fixing non-legume Parasponia.</title>
        <authorList>
            <person name="Van Velzen R."/>
            <person name="Holmer R."/>
            <person name="Bu F."/>
            <person name="Rutten L."/>
            <person name="Van Zeijl A."/>
            <person name="Liu W."/>
            <person name="Santuari L."/>
            <person name="Cao Q."/>
            <person name="Sharma T."/>
            <person name="Shen D."/>
            <person name="Roswanjaya Y."/>
            <person name="Wardhani T."/>
            <person name="Kalhor M.S."/>
            <person name="Jansen J."/>
            <person name="Van den Hoogen J."/>
            <person name="Gungor B."/>
            <person name="Hartog M."/>
            <person name="Hontelez J."/>
            <person name="Verver J."/>
            <person name="Yang W.-C."/>
            <person name="Schijlen E."/>
            <person name="Repin R."/>
            <person name="Schilthuizen M."/>
            <person name="Schranz E."/>
            <person name="Heidstra R."/>
            <person name="Miyata K."/>
            <person name="Fedorova E."/>
            <person name="Kohlen W."/>
            <person name="Bisseling T."/>
            <person name="Smit S."/>
            <person name="Geurts R."/>
        </authorList>
    </citation>
    <scope>NUCLEOTIDE SEQUENCE [LARGE SCALE GENOMIC DNA]</scope>
    <source>
        <strain evidence="2">cv. WU1-14</strain>
    </source>
</reference>
<evidence type="ECO:0000313" key="2">
    <source>
        <dbReference type="Proteomes" id="UP000237105"/>
    </source>
</evidence>
<dbReference type="Proteomes" id="UP000237105">
    <property type="component" value="Unassembled WGS sequence"/>
</dbReference>
<protein>
    <submittedName>
        <fullName evidence="1">Uncharacterized protein</fullName>
    </submittedName>
</protein>
<keyword evidence="2" id="KW-1185">Reference proteome</keyword>
<dbReference type="EMBL" id="JXTB01000243">
    <property type="protein sequence ID" value="PON50624.1"/>
    <property type="molecule type" value="Genomic_DNA"/>
</dbReference>
<dbReference type="AlphaFoldDB" id="A0A2P5BPG3"/>
<evidence type="ECO:0000313" key="1">
    <source>
        <dbReference type="EMBL" id="PON50624.1"/>
    </source>
</evidence>
<organism evidence="1 2">
    <name type="scientific">Parasponia andersonii</name>
    <name type="common">Sponia andersonii</name>
    <dbReference type="NCBI Taxonomy" id="3476"/>
    <lineage>
        <taxon>Eukaryota</taxon>
        <taxon>Viridiplantae</taxon>
        <taxon>Streptophyta</taxon>
        <taxon>Embryophyta</taxon>
        <taxon>Tracheophyta</taxon>
        <taxon>Spermatophyta</taxon>
        <taxon>Magnoliopsida</taxon>
        <taxon>eudicotyledons</taxon>
        <taxon>Gunneridae</taxon>
        <taxon>Pentapetalae</taxon>
        <taxon>rosids</taxon>
        <taxon>fabids</taxon>
        <taxon>Rosales</taxon>
        <taxon>Cannabaceae</taxon>
        <taxon>Parasponia</taxon>
    </lineage>
</organism>
<sequence length="63" mass="7161">MTGISLVSLENRRREGRGCKSVRVMNSLVWSKIAAFVLLGFKLTASRDQDKSPLFLRLRPQNL</sequence>